<keyword evidence="3" id="KW-1185">Reference proteome</keyword>
<evidence type="ECO:0000313" key="2">
    <source>
        <dbReference type="EMBL" id="SDK35737.1"/>
    </source>
</evidence>
<evidence type="ECO:0000313" key="3">
    <source>
        <dbReference type="Proteomes" id="UP000199202"/>
    </source>
</evidence>
<accession>A0A1G9B899</accession>
<dbReference type="STRING" id="633440.SAMN05421869_115188"/>
<dbReference type="Gene3D" id="3.40.50.720">
    <property type="entry name" value="NAD(P)-binding Rossmann-like Domain"/>
    <property type="match status" value="1"/>
</dbReference>
<feature type="domain" description="NADPH-dependent reductive aminase-like C-terminal" evidence="1">
    <location>
        <begin position="91"/>
        <end position="217"/>
    </location>
</feature>
<dbReference type="Gene3D" id="1.10.1040.10">
    <property type="entry name" value="N-(1-d-carboxylethyl)-l-norvaline Dehydrogenase, domain 2"/>
    <property type="match status" value="1"/>
</dbReference>
<dbReference type="Proteomes" id="UP000199202">
    <property type="component" value="Unassembled WGS sequence"/>
</dbReference>
<sequence length="220" mass="22962">MHELLDPVGSSLAGRTLVNLTTAGSTQARETAGWAAKIGTVYLDGVILALPEAIGTADAMLLYSGPKPAFDEHQATLRALGEAGTVYLDEDHGLSALYDMSVLSIMWGVLNGFLQGAALLGTANVKATTFAPLASTAINVAAGYVSTYARQIDEGRYPAADATVATHLGGMEHLLQESQALGVNTELPNVFLELARRTAADGHADNSYAAMIGQFRKPSA</sequence>
<reference evidence="2 3" key="1">
    <citation type="submission" date="2016-10" db="EMBL/GenBank/DDBJ databases">
        <authorList>
            <person name="de Groot N.N."/>
        </authorList>
    </citation>
    <scope>NUCLEOTIDE SEQUENCE [LARGE SCALE GENOMIC DNA]</scope>
    <source>
        <strain evidence="2 3">CGMCC 4.6533</strain>
    </source>
</reference>
<evidence type="ECO:0000259" key="1">
    <source>
        <dbReference type="Pfam" id="PF21761"/>
    </source>
</evidence>
<proteinExistence type="predicted"/>
<dbReference type="AlphaFoldDB" id="A0A1G9B899"/>
<organism evidence="2 3">
    <name type="scientific">Nonomuraea jiangxiensis</name>
    <dbReference type="NCBI Taxonomy" id="633440"/>
    <lineage>
        <taxon>Bacteria</taxon>
        <taxon>Bacillati</taxon>
        <taxon>Actinomycetota</taxon>
        <taxon>Actinomycetes</taxon>
        <taxon>Streptosporangiales</taxon>
        <taxon>Streptosporangiaceae</taxon>
        <taxon>Nonomuraea</taxon>
    </lineage>
</organism>
<name>A0A1G9B899_9ACTN</name>
<dbReference type="Pfam" id="PF21761">
    <property type="entry name" value="RedAm-like_C"/>
    <property type="match status" value="1"/>
</dbReference>
<dbReference type="EMBL" id="FNDJ01000015">
    <property type="protein sequence ID" value="SDK35737.1"/>
    <property type="molecule type" value="Genomic_DNA"/>
</dbReference>
<dbReference type="InterPro" id="IPR048666">
    <property type="entry name" value="RedAm-like_C"/>
</dbReference>
<dbReference type="InterPro" id="IPR013328">
    <property type="entry name" value="6PGD_dom2"/>
</dbReference>
<protein>
    <recommendedName>
        <fullName evidence="1">NADPH-dependent reductive aminase-like C-terminal domain-containing protein</fullName>
    </recommendedName>
</protein>
<gene>
    <name evidence="2" type="ORF">SAMN05421869_115188</name>
</gene>